<name>A0A1U9UVC4_CUPNE</name>
<accession>A0A1U9UVC4</accession>
<dbReference type="PROSITE" id="PS01124">
    <property type="entry name" value="HTH_ARAC_FAMILY_2"/>
    <property type="match status" value="1"/>
</dbReference>
<dbReference type="InterPro" id="IPR020449">
    <property type="entry name" value="Tscrpt_reg_AraC-type_HTH"/>
</dbReference>
<dbReference type="Proteomes" id="UP000189627">
    <property type="component" value="Chromosome 2"/>
</dbReference>
<proteinExistence type="predicted"/>
<dbReference type="PANTHER" id="PTHR43280">
    <property type="entry name" value="ARAC-FAMILY TRANSCRIPTIONAL REGULATOR"/>
    <property type="match status" value="1"/>
</dbReference>
<dbReference type="Pfam" id="PF12833">
    <property type="entry name" value="HTH_18"/>
    <property type="match status" value="1"/>
</dbReference>
<protein>
    <submittedName>
        <fullName evidence="5">AraC family transcriptional regulator</fullName>
    </submittedName>
</protein>
<dbReference type="Gene3D" id="1.10.10.60">
    <property type="entry name" value="Homeodomain-like"/>
    <property type="match status" value="2"/>
</dbReference>
<evidence type="ECO:0000313" key="6">
    <source>
        <dbReference type="Proteomes" id="UP000189627"/>
    </source>
</evidence>
<dbReference type="InterPro" id="IPR018060">
    <property type="entry name" value="HTH_AraC"/>
</dbReference>
<keyword evidence="2" id="KW-0238">DNA-binding</keyword>
<sequence>METQTPMPDGWTQLALPSRWTGMHIDHLIAPSYETEYETAGVIIALVKKSARICESAATGNWVDLGIKSDTVCCLPLHYGDRVRTEGVAEGISLQIDFSWLKNQVDADLSLFSRPIFGLHDKISQLLIEEIYKDNQSSTPNGLVYAESLALSLIHRLNAKSALRPVASKVHHDQRIVNAAIEYIHSNFHEALSLSELAQASGYGGNLFGFLRLIKRHTGKTPHRYIFDVRMEVARNMLTNGTESVTEVALTCGFSNMSHFSTAFKRQWGLTPSDVHRKKKQATGLGSK</sequence>
<dbReference type="RefSeq" id="WP_078199088.1">
    <property type="nucleotide sequence ID" value="NZ_CP017758.1"/>
</dbReference>
<dbReference type="InterPro" id="IPR018062">
    <property type="entry name" value="HTH_AraC-typ_CS"/>
</dbReference>
<evidence type="ECO:0000259" key="4">
    <source>
        <dbReference type="PROSITE" id="PS01124"/>
    </source>
</evidence>
<dbReference type="SUPFAM" id="SSF46689">
    <property type="entry name" value="Homeodomain-like"/>
    <property type="match status" value="2"/>
</dbReference>
<organism evidence="5 6">
    <name type="scientific">Cupriavidus necator</name>
    <name type="common">Alcaligenes eutrophus</name>
    <name type="synonym">Ralstonia eutropha</name>
    <dbReference type="NCBI Taxonomy" id="106590"/>
    <lineage>
        <taxon>Bacteria</taxon>
        <taxon>Pseudomonadati</taxon>
        <taxon>Pseudomonadota</taxon>
        <taxon>Betaproteobacteria</taxon>
        <taxon>Burkholderiales</taxon>
        <taxon>Burkholderiaceae</taxon>
        <taxon>Cupriavidus</taxon>
    </lineage>
</organism>
<evidence type="ECO:0000313" key="5">
    <source>
        <dbReference type="EMBL" id="AQV96634.1"/>
    </source>
</evidence>
<evidence type="ECO:0000256" key="1">
    <source>
        <dbReference type="ARBA" id="ARBA00023015"/>
    </source>
</evidence>
<keyword evidence="3" id="KW-0804">Transcription</keyword>
<gene>
    <name evidence="5" type="ORF">BJN34_22480</name>
</gene>
<dbReference type="InterPro" id="IPR009057">
    <property type="entry name" value="Homeodomain-like_sf"/>
</dbReference>
<dbReference type="GO" id="GO:0043565">
    <property type="term" value="F:sequence-specific DNA binding"/>
    <property type="evidence" value="ECO:0007669"/>
    <property type="project" value="InterPro"/>
</dbReference>
<dbReference type="PANTHER" id="PTHR43280:SF2">
    <property type="entry name" value="HTH-TYPE TRANSCRIPTIONAL REGULATOR EXSA"/>
    <property type="match status" value="1"/>
</dbReference>
<dbReference type="KEGG" id="cuh:BJN34_22480"/>
<reference evidence="6" key="1">
    <citation type="submission" date="2017-02" db="EMBL/GenBank/DDBJ databases">
        <title>Complete genome sequence of Cupriavidus necator strain NH9, a 3-chlorobenzoate degrader.</title>
        <authorList>
            <person name="Moriuchi R."/>
            <person name="Dohra H."/>
            <person name="Ogawa N."/>
        </authorList>
    </citation>
    <scope>NUCLEOTIDE SEQUENCE [LARGE SCALE GENOMIC DNA]</scope>
    <source>
        <strain evidence="6">NH9</strain>
    </source>
</reference>
<keyword evidence="1" id="KW-0805">Transcription regulation</keyword>
<dbReference type="EMBL" id="CP017758">
    <property type="protein sequence ID" value="AQV96634.1"/>
    <property type="molecule type" value="Genomic_DNA"/>
</dbReference>
<dbReference type="PROSITE" id="PS00041">
    <property type="entry name" value="HTH_ARAC_FAMILY_1"/>
    <property type="match status" value="1"/>
</dbReference>
<dbReference type="PRINTS" id="PR00032">
    <property type="entry name" value="HTHARAC"/>
</dbReference>
<evidence type="ECO:0000256" key="2">
    <source>
        <dbReference type="ARBA" id="ARBA00023125"/>
    </source>
</evidence>
<feature type="domain" description="HTH araC/xylS-type" evidence="4">
    <location>
        <begin position="178"/>
        <end position="278"/>
    </location>
</feature>
<dbReference type="AlphaFoldDB" id="A0A1U9UVC4"/>
<dbReference type="GO" id="GO:0003700">
    <property type="term" value="F:DNA-binding transcription factor activity"/>
    <property type="evidence" value="ECO:0007669"/>
    <property type="project" value="InterPro"/>
</dbReference>
<dbReference type="SMART" id="SM00342">
    <property type="entry name" value="HTH_ARAC"/>
    <property type="match status" value="1"/>
</dbReference>
<dbReference type="OrthoDB" id="9816344at2"/>
<evidence type="ECO:0000256" key="3">
    <source>
        <dbReference type="ARBA" id="ARBA00023163"/>
    </source>
</evidence>